<dbReference type="PANTHER" id="PTHR46481:SF10">
    <property type="entry name" value="ZINC FINGER BED DOMAIN-CONTAINING PROTEIN 39"/>
    <property type="match status" value="1"/>
</dbReference>
<keyword evidence="5" id="KW-0539">Nucleus</keyword>
<dbReference type="PANTHER" id="PTHR46481">
    <property type="entry name" value="ZINC FINGER BED DOMAIN-CONTAINING PROTEIN 4"/>
    <property type="match status" value="1"/>
</dbReference>
<gene>
    <name evidence="7" type="ORF">K443DRAFT_132505</name>
</gene>
<evidence type="ECO:0000313" key="8">
    <source>
        <dbReference type="Proteomes" id="UP000054477"/>
    </source>
</evidence>
<sequence>MLSVSYKIRKLAYIKLAWGGAEEQEAERQKGNWLAKNWQDEAQKILERTMERYWNARPAAPPTAPATPTSDFDRHCLALLSGQAELEGWQSEMRRYLRDLLADVTKDTDIINWWQNKGTLYPTLCRIALDYLPCQASSVPCERLFSAGGEVVTKRRAQLGAARFEELQMMKFAWRNDIGDRAAWNSAQVEEIDHEMRKYEDIFIADRDFEDWDKSVDEPVINYID</sequence>
<keyword evidence="2" id="KW-0479">Metal-binding</keyword>
<dbReference type="InterPro" id="IPR012337">
    <property type="entry name" value="RNaseH-like_sf"/>
</dbReference>
<dbReference type="GO" id="GO:0046983">
    <property type="term" value="F:protein dimerization activity"/>
    <property type="evidence" value="ECO:0007669"/>
    <property type="project" value="InterPro"/>
</dbReference>
<organism evidence="7 8">
    <name type="scientific">Laccaria amethystina LaAM-08-1</name>
    <dbReference type="NCBI Taxonomy" id="1095629"/>
    <lineage>
        <taxon>Eukaryota</taxon>
        <taxon>Fungi</taxon>
        <taxon>Dikarya</taxon>
        <taxon>Basidiomycota</taxon>
        <taxon>Agaricomycotina</taxon>
        <taxon>Agaricomycetes</taxon>
        <taxon>Agaricomycetidae</taxon>
        <taxon>Agaricales</taxon>
        <taxon>Agaricineae</taxon>
        <taxon>Hydnangiaceae</taxon>
        <taxon>Laccaria</taxon>
    </lineage>
</organism>
<dbReference type="InterPro" id="IPR052035">
    <property type="entry name" value="ZnF_BED_domain_contain"/>
</dbReference>
<dbReference type="AlphaFoldDB" id="A0A0C9XT67"/>
<dbReference type="HOGENOM" id="CLU_009123_9_0_1"/>
<keyword evidence="3" id="KW-0863">Zinc-finger</keyword>
<evidence type="ECO:0000256" key="2">
    <source>
        <dbReference type="ARBA" id="ARBA00022723"/>
    </source>
</evidence>
<comment type="subcellular location">
    <subcellularLocation>
        <location evidence="1">Nucleus</location>
    </subcellularLocation>
</comment>
<evidence type="ECO:0000256" key="3">
    <source>
        <dbReference type="ARBA" id="ARBA00022771"/>
    </source>
</evidence>
<proteinExistence type="predicted"/>
<dbReference type="InterPro" id="IPR008906">
    <property type="entry name" value="HATC_C_dom"/>
</dbReference>
<evidence type="ECO:0000259" key="6">
    <source>
        <dbReference type="Pfam" id="PF05699"/>
    </source>
</evidence>
<dbReference type="SUPFAM" id="SSF53098">
    <property type="entry name" value="Ribonuclease H-like"/>
    <property type="match status" value="1"/>
</dbReference>
<keyword evidence="8" id="KW-1185">Reference proteome</keyword>
<reference evidence="8" key="2">
    <citation type="submission" date="2015-01" db="EMBL/GenBank/DDBJ databases">
        <title>Evolutionary Origins and Diversification of the Mycorrhizal Mutualists.</title>
        <authorList>
            <consortium name="DOE Joint Genome Institute"/>
            <consortium name="Mycorrhizal Genomics Consortium"/>
            <person name="Kohler A."/>
            <person name="Kuo A."/>
            <person name="Nagy L.G."/>
            <person name="Floudas D."/>
            <person name="Copeland A."/>
            <person name="Barry K.W."/>
            <person name="Cichocki N."/>
            <person name="Veneault-Fourrey C."/>
            <person name="LaButti K."/>
            <person name="Lindquist E.A."/>
            <person name="Lipzen A."/>
            <person name="Lundell T."/>
            <person name="Morin E."/>
            <person name="Murat C."/>
            <person name="Riley R."/>
            <person name="Ohm R."/>
            <person name="Sun H."/>
            <person name="Tunlid A."/>
            <person name="Henrissat B."/>
            <person name="Grigoriev I.V."/>
            <person name="Hibbett D.S."/>
            <person name="Martin F."/>
        </authorList>
    </citation>
    <scope>NUCLEOTIDE SEQUENCE [LARGE SCALE GENOMIC DNA]</scope>
    <source>
        <strain evidence="8">LaAM-08-1</strain>
    </source>
</reference>
<dbReference type="GO" id="GO:0005634">
    <property type="term" value="C:nucleus"/>
    <property type="evidence" value="ECO:0007669"/>
    <property type="project" value="UniProtKB-SubCell"/>
</dbReference>
<keyword evidence="4" id="KW-0862">Zinc</keyword>
<dbReference type="OrthoDB" id="3262464at2759"/>
<feature type="domain" description="HAT C-terminal dimerisation" evidence="6">
    <location>
        <begin position="92"/>
        <end position="171"/>
    </location>
</feature>
<protein>
    <recommendedName>
        <fullName evidence="6">HAT C-terminal dimerisation domain-containing protein</fullName>
    </recommendedName>
</protein>
<accession>A0A0C9XT67</accession>
<dbReference type="Pfam" id="PF05699">
    <property type="entry name" value="Dimer_Tnp_hAT"/>
    <property type="match status" value="1"/>
</dbReference>
<dbReference type="EMBL" id="KN838615">
    <property type="protein sequence ID" value="KIK00942.1"/>
    <property type="molecule type" value="Genomic_DNA"/>
</dbReference>
<evidence type="ECO:0000313" key="7">
    <source>
        <dbReference type="EMBL" id="KIK00942.1"/>
    </source>
</evidence>
<dbReference type="Proteomes" id="UP000054477">
    <property type="component" value="Unassembled WGS sequence"/>
</dbReference>
<evidence type="ECO:0000256" key="1">
    <source>
        <dbReference type="ARBA" id="ARBA00004123"/>
    </source>
</evidence>
<name>A0A0C9XT67_9AGAR</name>
<evidence type="ECO:0000256" key="5">
    <source>
        <dbReference type="ARBA" id="ARBA00023242"/>
    </source>
</evidence>
<reference evidence="7 8" key="1">
    <citation type="submission" date="2014-04" db="EMBL/GenBank/DDBJ databases">
        <authorList>
            <consortium name="DOE Joint Genome Institute"/>
            <person name="Kuo A."/>
            <person name="Kohler A."/>
            <person name="Nagy L.G."/>
            <person name="Floudas D."/>
            <person name="Copeland A."/>
            <person name="Barry K.W."/>
            <person name="Cichocki N."/>
            <person name="Veneault-Fourrey C."/>
            <person name="LaButti K."/>
            <person name="Lindquist E.A."/>
            <person name="Lipzen A."/>
            <person name="Lundell T."/>
            <person name="Morin E."/>
            <person name="Murat C."/>
            <person name="Sun H."/>
            <person name="Tunlid A."/>
            <person name="Henrissat B."/>
            <person name="Grigoriev I.V."/>
            <person name="Hibbett D.S."/>
            <person name="Martin F."/>
            <person name="Nordberg H.P."/>
            <person name="Cantor M.N."/>
            <person name="Hua S.X."/>
        </authorList>
    </citation>
    <scope>NUCLEOTIDE SEQUENCE [LARGE SCALE GENOMIC DNA]</scope>
    <source>
        <strain evidence="7 8">LaAM-08-1</strain>
    </source>
</reference>
<dbReference type="GO" id="GO:0008270">
    <property type="term" value="F:zinc ion binding"/>
    <property type="evidence" value="ECO:0007669"/>
    <property type="project" value="UniProtKB-KW"/>
</dbReference>
<evidence type="ECO:0000256" key="4">
    <source>
        <dbReference type="ARBA" id="ARBA00022833"/>
    </source>
</evidence>